<evidence type="ECO:0000256" key="1">
    <source>
        <dbReference type="PROSITE-ProRule" id="PRU01251"/>
    </source>
</evidence>
<dbReference type="EMBL" id="CP001618">
    <property type="protein sequence ID" value="ACQ81265.1"/>
    <property type="molecule type" value="Genomic_DNA"/>
</dbReference>
<dbReference type="Proteomes" id="UP000007962">
    <property type="component" value="Chromosome"/>
</dbReference>
<sequence length="179" mass="18909">MFERFTDPARAAVVHAQERARAMRAPRVGSEHLLLGVADTGGAGGAALRTAGLDTPRLAELAAGAAEDDLDPEALATLGIDLDAVRARTDALFGSGALERAGSRRPRGGHIPFEQETKKALELALREAIRLRQRHIDTGHLLLGILRADCTGRRVLQRAGADVDDLRAITVTAIAEAAA</sequence>
<dbReference type="Gene3D" id="1.10.1780.10">
    <property type="entry name" value="Clp, N-terminal domain"/>
    <property type="match status" value="2"/>
</dbReference>
<name>C5BZT5_BEUC1</name>
<dbReference type="InterPro" id="IPR004176">
    <property type="entry name" value="Clp_R_N"/>
</dbReference>
<dbReference type="KEGG" id="bcv:Bcav_3020"/>
<dbReference type="Pfam" id="PF02861">
    <property type="entry name" value="Clp_N"/>
    <property type="match status" value="2"/>
</dbReference>
<protein>
    <submittedName>
        <fullName evidence="3">Clp domain protein</fullName>
    </submittedName>
</protein>
<evidence type="ECO:0000259" key="2">
    <source>
        <dbReference type="PROSITE" id="PS51903"/>
    </source>
</evidence>
<dbReference type="SUPFAM" id="SSF81923">
    <property type="entry name" value="Double Clp-N motif"/>
    <property type="match status" value="1"/>
</dbReference>
<dbReference type="AlphaFoldDB" id="C5BZT5"/>
<dbReference type="RefSeq" id="WP_015883505.1">
    <property type="nucleotide sequence ID" value="NC_012669.1"/>
</dbReference>
<accession>C5BZT5</accession>
<dbReference type="InterPro" id="IPR036628">
    <property type="entry name" value="Clp_N_dom_sf"/>
</dbReference>
<dbReference type="eggNOG" id="COG0542">
    <property type="taxonomic scope" value="Bacteria"/>
</dbReference>
<gene>
    <name evidence="3" type="ordered locus">Bcav_3020</name>
</gene>
<keyword evidence="4" id="KW-1185">Reference proteome</keyword>
<keyword evidence="1" id="KW-0677">Repeat</keyword>
<evidence type="ECO:0000313" key="3">
    <source>
        <dbReference type="EMBL" id="ACQ81265.1"/>
    </source>
</evidence>
<dbReference type="HOGENOM" id="CLU_090963_2_0_11"/>
<dbReference type="OrthoDB" id="3628183at2"/>
<reference evidence="3 4" key="1">
    <citation type="journal article" date="2009" name="Stand. Genomic Sci.">
        <title>Complete genome sequence of Beutenbergia cavernae type strain (HKI 0122).</title>
        <authorList>
            <person name="Land M."/>
            <person name="Pukall R."/>
            <person name="Abt B."/>
            <person name="Goker M."/>
            <person name="Rohde M."/>
            <person name="Glavina Del Rio T."/>
            <person name="Tice H."/>
            <person name="Copeland A."/>
            <person name="Cheng J.F."/>
            <person name="Lucas S."/>
            <person name="Chen F."/>
            <person name="Nolan M."/>
            <person name="Bruce D."/>
            <person name="Goodwin L."/>
            <person name="Pitluck S."/>
            <person name="Ivanova N."/>
            <person name="Mavromatis K."/>
            <person name="Ovchinnikova G."/>
            <person name="Pati A."/>
            <person name="Chen A."/>
            <person name="Palaniappan K."/>
            <person name="Hauser L."/>
            <person name="Chang Y.J."/>
            <person name="Jefferies C.C."/>
            <person name="Saunders E."/>
            <person name="Brettin T."/>
            <person name="Detter J.C."/>
            <person name="Han C."/>
            <person name="Chain P."/>
            <person name="Bristow J."/>
            <person name="Eisen J.A."/>
            <person name="Markowitz V."/>
            <person name="Hugenholtz P."/>
            <person name="Kyrpides N.C."/>
            <person name="Klenk H.P."/>
            <person name="Lapidus A."/>
        </authorList>
    </citation>
    <scope>NUCLEOTIDE SEQUENCE [LARGE SCALE GENOMIC DNA]</scope>
    <source>
        <strain evidence="4">ATCC BAA-8 / DSM 12333 / NBRC 16432</strain>
    </source>
</reference>
<evidence type="ECO:0000313" key="4">
    <source>
        <dbReference type="Proteomes" id="UP000007962"/>
    </source>
</evidence>
<organism evidence="3 4">
    <name type="scientific">Beutenbergia cavernae (strain ATCC BAA-8 / DSM 12333 / CCUG 43141 / JCM 11478 / NBRC 16432 / NCIMB 13614 / HKI 0122)</name>
    <dbReference type="NCBI Taxonomy" id="471853"/>
    <lineage>
        <taxon>Bacteria</taxon>
        <taxon>Bacillati</taxon>
        <taxon>Actinomycetota</taxon>
        <taxon>Actinomycetes</taxon>
        <taxon>Micrococcales</taxon>
        <taxon>Beutenbergiaceae</taxon>
        <taxon>Beutenbergia</taxon>
    </lineage>
</organism>
<dbReference type="PROSITE" id="PS51903">
    <property type="entry name" value="CLP_R"/>
    <property type="match status" value="1"/>
</dbReference>
<feature type="domain" description="Clp R" evidence="2">
    <location>
        <begin position="2"/>
        <end position="176"/>
    </location>
</feature>
<proteinExistence type="predicted"/>
<dbReference type="STRING" id="471853.Bcav_3020"/>